<dbReference type="EMBL" id="JBANCF010000017">
    <property type="protein sequence ID" value="MEM0574725.1"/>
    <property type="molecule type" value="Genomic_DNA"/>
</dbReference>
<evidence type="ECO:0008006" key="5">
    <source>
        <dbReference type="Google" id="ProtNLM"/>
    </source>
</evidence>
<dbReference type="RefSeq" id="WP_342687974.1">
    <property type="nucleotide sequence ID" value="NZ_JAZBJM010000015.1"/>
</dbReference>
<organism evidence="1 3">
    <name type="scientific">Aequorivita flava</name>
    <dbReference type="NCBI Taxonomy" id="3114371"/>
    <lineage>
        <taxon>Bacteria</taxon>
        <taxon>Pseudomonadati</taxon>
        <taxon>Bacteroidota</taxon>
        <taxon>Flavobacteriia</taxon>
        <taxon>Flavobacteriales</taxon>
        <taxon>Flavobacteriaceae</taxon>
        <taxon>Aequorivita</taxon>
    </lineage>
</organism>
<gene>
    <name evidence="2" type="ORF">VZD24_14460</name>
    <name evidence="1" type="ORF">VZD85_14320</name>
</gene>
<dbReference type="Proteomes" id="UP001390963">
    <property type="component" value="Unassembled WGS sequence"/>
</dbReference>
<dbReference type="AlphaFoldDB" id="A0AB35YXZ1"/>
<evidence type="ECO:0000313" key="3">
    <source>
        <dbReference type="Proteomes" id="UP001388259"/>
    </source>
</evidence>
<accession>A0AB35YXZ1</accession>
<sequence>MTKIIYTFILICFISSCSEDYCLLKDGTYKVEFDEEFFSFQYKVKSDTIEANYGDQTMTSIIEWISDNECFLNDLPSHITYKDDLDKSTYTFGKPFYGLIKCSKDTIYFNLMRNENNIANSGKLIKID</sequence>
<protein>
    <recommendedName>
        <fullName evidence="5">Lipoprotein</fullName>
    </recommendedName>
</protein>
<dbReference type="Proteomes" id="UP001388259">
    <property type="component" value="Unassembled WGS sequence"/>
</dbReference>
<evidence type="ECO:0000313" key="4">
    <source>
        <dbReference type="Proteomes" id="UP001390963"/>
    </source>
</evidence>
<reference evidence="1 4" key="1">
    <citation type="submission" date="2024-01" db="EMBL/GenBank/DDBJ databases">
        <title>Aequorivita flavus sp. nov., isolated from deep-sea sediment.</title>
        <authorList>
            <person name="Chen X."/>
        </authorList>
    </citation>
    <scope>NUCLEOTIDE SEQUENCE</scope>
    <source>
        <strain evidence="1">MCCC 1A16923</strain>
        <strain evidence="2 4">MCCC 1A16935</strain>
    </source>
</reference>
<evidence type="ECO:0000313" key="2">
    <source>
        <dbReference type="EMBL" id="MEM0574725.1"/>
    </source>
</evidence>
<keyword evidence="4" id="KW-1185">Reference proteome</keyword>
<evidence type="ECO:0000313" key="1">
    <source>
        <dbReference type="EMBL" id="MEM0519533.1"/>
    </source>
</evidence>
<dbReference type="PROSITE" id="PS51257">
    <property type="entry name" value="PROKAR_LIPOPROTEIN"/>
    <property type="match status" value="1"/>
</dbReference>
<name>A0AB35YXZ1_9FLAO</name>
<comment type="caution">
    <text evidence="1">The sequence shown here is derived from an EMBL/GenBank/DDBJ whole genome shotgun (WGS) entry which is preliminary data.</text>
</comment>
<dbReference type="EMBL" id="JAZBJM010000015">
    <property type="protein sequence ID" value="MEM0519533.1"/>
    <property type="molecule type" value="Genomic_DNA"/>
</dbReference>
<proteinExistence type="predicted"/>